<organism evidence="11 12">
    <name type="scientific">Paenibacillus antibioticophila</name>
    <dbReference type="NCBI Taxonomy" id="1274374"/>
    <lineage>
        <taxon>Bacteria</taxon>
        <taxon>Bacillati</taxon>
        <taxon>Bacillota</taxon>
        <taxon>Bacilli</taxon>
        <taxon>Bacillales</taxon>
        <taxon>Paenibacillaceae</taxon>
        <taxon>Paenibacillus</taxon>
    </lineage>
</organism>
<dbReference type="CDD" id="cd17536">
    <property type="entry name" value="REC_YesN-like"/>
    <property type="match status" value="1"/>
</dbReference>
<feature type="domain" description="Response regulatory" evidence="10">
    <location>
        <begin position="4"/>
        <end position="121"/>
    </location>
</feature>
<dbReference type="GO" id="GO:0000160">
    <property type="term" value="P:phosphorelay signal transduction system"/>
    <property type="evidence" value="ECO:0007669"/>
    <property type="project" value="UniProtKB-KW"/>
</dbReference>
<name>A0A919XSC1_9BACL</name>
<dbReference type="SUPFAM" id="SSF46689">
    <property type="entry name" value="Homeodomain-like"/>
    <property type="match status" value="2"/>
</dbReference>
<dbReference type="Proteomes" id="UP000681162">
    <property type="component" value="Unassembled WGS sequence"/>
</dbReference>
<comment type="caution">
    <text evidence="11">The sequence shown here is derived from an EMBL/GenBank/DDBJ whole genome shotgun (WGS) entry which is preliminary data.</text>
</comment>
<dbReference type="PROSITE" id="PS00041">
    <property type="entry name" value="HTH_ARAC_FAMILY_1"/>
    <property type="match status" value="1"/>
</dbReference>
<dbReference type="Gene3D" id="1.10.10.60">
    <property type="entry name" value="Homeodomain-like"/>
    <property type="match status" value="2"/>
</dbReference>
<feature type="modified residue" description="4-aspartylphosphate" evidence="8">
    <location>
        <position position="56"/>
    </location>
</feature>
<dbReference type="SMART" id="SM00342">
    <property type="entry name" value="HTH_ARAC"/>
    <property type="match status" value="1"/>
</dbReference>
<dbReference type="Pfam" id="PF12833">
    <property type="entry name" value="HTH_18"/>
    <property type="match status" value="1"/>
</dbReference>
<dbReference type="Gene3D" id="3.40.50.2300">
    <property type="match status" value="1"/>
</dbReference>
<dbReference type="Pfam" id="PF00072">
    <property type="entry name" value="Response_reg"/>
    <property type="match status" value="1"/>
</dbReference>
<dbReference type="GO" id="GO:0005737">
    <property type="term" value="C:cytoplasm"/>
    <property type="evidence" value="ECO:0007669"/>
    <property type="project" value="UniProtKB-SubCell"/>
</dbReference>
<evidence type="ECO:0000313" key="12">
    <source>
        <dbReference type="Proteomes" id="UP000681162"/>
    </source>
</evidence>
<evidence type="ECO:0000256" key="3">
    <source>
        <dbReference type="ARBA" id="ARBA00022553"/>
    </source>
</evidence>
<keyword evidence="6" id="KW-0238">DNA-binding</keyword>
<protein>
    <recommendedName>
        <fullName evidence="13">DNA-binding response regulator</fullName>
    </recommendedName>
</protein>
<comment type="subcellular location">
    <subcellularLocation>
        <location evidence="1">Cytoplasm</location>
    </subcellularLocation>
</comment>
<dbReference type="EMBL" id="BORR01000006">
    <property type="protein sequence ID" value="GIO37079.1"/>
    <property type="molecule type" value="Genomic_DNA"/>
</dbReference>
<dbReference type="PANTHER" id="PTHR42713">
    <property type="entry name" value="HISTIDINE KINASE-RELATED"/>
    <property type="match status" value="1"/>
</dbReference>
<dbReference type="PROSITE" id="PS01124">
    <property type="entry name" value="HTH_ARAC_FAMILY_2"/>
    <property type="match status" value="1"/>
</dbReference>
<dbReference type="GO" id="GO:0043565">
    <property type="term" value="F:sequence-specific DNA binding"/>
    <property type="evidence" value="ECO:0007669"/>
    <property type="project" value="InterPro"/>
</dbReference>
<evidence type="ECO:0000256" key="8">
    <source>
        <dbReference type="PROSITE-ProRule" id="PRU00169"/>
    </source>
</evidence>
<evidence type="ECO:0000256" key="2">
    <source>
        <dbReference type="ARBA" id="ARBA00022490"/>
    </source>
</evidence>
<sequence length="537" mass="60736">MRYQVLIVDDEALVHHHLWTMIEWEHYGFELCGEAYSGPMALQLIERIRPQIAIIDINMPGMNGVELQGEIRRHYPEIVTIMLSSYDDYDYVRECLRNGALDYLLKHRLNEQSLITIMNRAVKELEEANAAASSKSAQEVDGESRRNELLREHLSHLLTGKPDATQELQAFVARHRLFEGAVCYAAAAVQIIPFLLLTESQSDVQTNRLVRQAVELTQQTLGDPSERLAVYVENGRLAVIFAFKNRSEQAASSEAERLMSHVIHSLELFLNLKCTYAIGHICGGLVKLEASYRSAERVIDVSPSLKETAANPANASRLSLTIDEQKQLLLSMERLDKEGVQRSLATVFAAIRKHPLHSQSVQMMISELLSIGEKAIPPEAGGSEELPSREELGRLGSMEGLEEWMYNYFDRLMNLLRQRQAAGPYSRHVSQTILLILERYPSFITLELAAGAIGLNPSYLSRIFKEETQMTFSEYVNRVRIDASCKLLESGKYSIKQISSQVGFTTYNYFFKVFKELTGMTPHAYVARPTGRDDSVK</sequence>
<evidence type="ECO:0000259" key="9">
    <source>
        <dbReference type="PROSITE" id="PS01124"/>
    </source>
</evidence>
<evidence type="ECO:0000256" key="4">
    <source>
        <dbReference type="ARBA" id="ARBA00023012"/>
    </source>
</evidence>
<proteinExistence type="predicted"/>
<dbReference type="PANTHER" id="PTHR42713:SF3">
    <property type="entry name" value="TRANSCRIPTIONAL REGULATORY PROTEIN HPTR"/>
    <property type="match status" value="1"/>
</dbReference>
<keyword evidence="12" id="KW-1185">Reference proteome</keyword>
<keyword evidence="5" id="KW-0805">Transcription regulation</keyword>
<dbReference type="RefSeq" id="WP_212939392.1">
    <property type="nucleotide sequence ID" value="NZ_BORR01000006.1"/>
</dbReference>
<dbReference type="InterPro" id="IPR018062">
    <property type="entry name" value="HTH_AraC-typ_CS"/>
</dbReference>
<keyword evidence="2" id="KW-0963">Cytoplasm</keyword>
<feature type="domain" description="HTH araC/xylS-type" evidence="9">
    <location>
        <begin position="430"/>
        <end position="528"/>
    </location>
</feature>
<evidence type="ECO:0000256" key="6">
    <source>
        <dbReference type="ARBA" id="ARBA00023125"/>
    </source>
</evidence>
<dbReference type="InterPro" id="IPR018060">
    <property type="entry name" value="HTH_AraC"/>
</dbReference>
<gene>
    <name evidence="11" type="ORF">J41TS12_19400</name>
</gene>
<dbReference type="InterPro" id="IPR051552">
    <property type="entry name" value="HptR"/>
</dbReference>
<evidence type="ECO:0000256" key="1">
    <source>
        <dbReference type="ARBA" id="ARBA00004496"/>
    </source>
</evidence>
<accession>A0A919XSC1</accession>
<dbReference type="SUPFAM" id="SSF52172">
    <property type="entry name" value="CheY-like"/>
    <property type="match status" value="1"/>
</dbReference>
<dbReference type="GO" id="GO:0003700">
    <property type="term" value="F:DNA-binding transcription factor activity"/>
    <property type="evidence" value="ECO:0007669"/>
    <property type="project" value="InterPro"/>
</dbReference>
<keyword evidence="4" id="KW-0902">Two-component regulatory system</keyword>
<evidence type="ECO:0000313" key="11">
    <source>
        <dbReference type="EMBL" id="GIO37079.1"/>
    </source>
</evidence>
<evidence type="ECO:0008006" key="13">
    <source>
        <dbReference type="Google" id="ProtNLM"/>
    </source>
</evidence>
<evidence type="ECO:0000259" key="10">
    <source>
        <dbReference type="PROSITE" id="PS50110"/>
    </source>
</evidence>
<dbReference type="InterPro" id="IPR001789">
    <property type="entry name" value="Sig_transdc_resp-reg_receiver"/>
</dbReference>
<dbReference type="PROSITE" id="PS50110">
    <property type="entry name" value="RESPONSE_REGULATORY"/>
    <property type="match status" value="1"/>
</dbReference>
<dbReference type="InterPro" id="IPR009057">
    <property type="entry name" value="Homeodomain-like_sf"/>
</dbReference>
<keyword evidence="7" id="KW-0804">Transcription</keyword>
<evidence type="ECO:0000256" key="5">
    <source>
        <dbReference type="ARBA" id="ARBA00023015"/>
    </source>
</evidence>
<dbReference type="AlphaFoldDB" id="A0A919XSC1"/>
<evidence type="ECO:0000256" key="7">
    <source>
        <dbReference type="ARBA" id="ARBA00023163"/>
    </source>
</evidence>
<keyword evidence="3 8" id="KW-0597">Phosphoprotein</keyword>
<reference evidence="11 12" key="1">
    <citation type="submission" date="2021-03" db="EMBL/GenBank/DDBJ databases">
        <title>Antimicrobial resistance genes in bacteria isolated from Japanese honey, and their potential for conferring macrolide and lincosamide resistance in the American foulbrood pathogen Paenibacillus larvae.</title>
        <authorList>
            <person name="Okamoto M."/>
            <person name="Kumagai M."/>
            <person name="Kanamori H."/>
            <person name="Takamatsu D."/>
        </authorList>
    </citation>
    <scope>NUCLEOTIDE SEQUENCE [LARGE SCALE GENOMIC DNA]</scope>
    <source>
        <strain evidence="11 12">J41TS12</strain>
    </source>
</reference>
<dbReference type="SMART" id="SM00448">
    <property type="entry name" value="REC"/>
    <property type="match status" value="1"/>
</dbReference>
<dbReference type="InterPro" id="IPR011006">
    <property type="entry name" value="CheY-like_superfamily"/>
</dbReference>